<evidence type="ECO:0000313" key="7">
    <source>
        <dbReference type="EMBL" id="MBH9696653.1"/>
    </source>
</evidence>
<dbReference type="RefSeq" id="WP_176131249.1">
    <property type="nucleotide sequence ID" value="NZ_CADDZZ010000018.1"/>
</dbReference>
<dbReference type="InterPro" id="IPR011701">
    <property type="entry name" value="MFS"/>
</dbReference>
<dbReference type="AlphaFoldDB" id="A0A8I1DLS7"/>
<proteinExistence type="predicted"/>
<feature type="transmembrane region" description="Helical" evidence="5">
    <location>
        <begin position="117"/>
        <end position="136"/>
    </location>
</feature>
<evidence type="ECO:0000256" key="5">
    <source>
        <dbReference type="SAM" id="Phobius"/>
    </source>
</evidence>
<protein>
    <submittedName>
        <fullName evidence="7">MFS transporter</fullName>
    </submittedName>
</protein>
<dbReference type="PANTHER" id="PTHR23508">
    <property type="entry name" value="CARBOXYLIC ACID TRANSPORTER PROTEIN HOMOLOG"/>
    <property type="match status" value="1"/>
</dbReference>
<feature type="transmembrane region" description="Helical" evidence="5">
    <location>
        <begin position="302"/>
        <end position="322"/>
    </location>
</feature>
<feature type="transmembrane region" description="Helical" evidence="5">
    <location>
        <begin position="391"/>
        <end position="412"/>
    </location>
</feature>
<evidence type="ECO:0000259" key="6">
    <source>
        <dbReference type="PROSITE" id="PS50850"/>
    </source>
</evidence>
<dbReference type="GO" id="GO:0005886">
    <property type="term" value="C:plasma membrane"/>
    <property type="evidence" value="ECO:0007669"/>
    <property type="project" value="TreeGrafter"/>
</dbReference>
<keyword evidence="3 5" id="KW-1133">Transmembrane helix</keyword>
<feature type="transmembrane region" description="Helical" evidence="5">
    <location>
        <begin position="148"/>
        <end position="172"/>
    </location>
</feature>
<evidence type="ECO:0000313" key="8">
    <source>
        <dbReference type="Proteomes" id="UP000645612"/>
    </source>
</evidence>
<feature type="transmembrane region" description="Helical" evidence="5">
    <location>
        <begin position="58"/>
        <end position="78"/>
    </location>
</feature>
<evidence type="ECO:0000256" key="1">
    <source>
        <dbReference type="ARBA" id="ARBA00004141"/>
    </source>
</evidence>
<gene>
    <name evidence="7" type="ORF">JAO13_09410</name>
</gene>
<dbReference type="GO" id="GO:0046943">
    <property type="term" value="F:carboxylic acid transmembrane transporter activity"/>
    <property type="evidence" value="ECO:0007669"/>
    <property type="project" value="TreeGrafter"/>
</dbReference>
<feature type="transmembrane region" description="Helical" evidence="5">
    <location>
        <begin position="238"/>
        <end position="258"/>
    </location>
</feature>
<reference evidence="7" key="1">
    <citation type="submission" date="2020-12" db="EMBL/GenBank/DDBJ databases">
        <title>Burkholderia cepacia complex in Mexico.</title>
        <authorList>
            <person name="Estrada P."/>
        </authorList>
    </citation>
    <scope>NUCLEOTIDE SEQUENCE</scope>
    <source>
        <strain evidence="7">871</strain>
    </source>
</reference>
<dbReference type="InterPro" id="IPR020846">
    <property type="entry name" value="MFS_dom"/>
</dbReference>
<dbReference type="Gene3D" id="1.20.1250.20">
    <property type="entry name" value="MFS general substrate transporter like domains"/>
    <property type="match status" value="2"/>
</dbReference>
<organism evidence="7 8">
    <name type="scientific">Burkholderia cepacia</name>
    <name type="common">Pseudomonas cepacia</name>
    <dbReference type="NCBI Taxonomy" id="292"/>
    <lineage>
        <taxon>Bacteria</taxon>
        <taxon>Pseudomonadati</taxon>
        <taxon>Pseudomonadota</taxon>
        <taxon>Betaproteobacteria</taxon>
        <taxon>Burkholderiales</taxon>
        <taxon>Burkholderiaceae</taxon>
        <taxon>Burkholderia</taxon>
        <taxon>Burkholderia cepacia complex</taxon>
    </lineage>
</organism>
<dbReference type="Proteomes" id="UP000645612">
    <property type="component" value="Unassembled WGS sequence"/>
</dbReference>
<dbReference type="SUPFAM" id="SSF103473">
    <property type="entry name" value="MFS general substrate transporter"/>
    <property type="match status" value="1"/>
</dbReference>
<feature type="transmembrane region" description="Helical" evidence="5">
    <location>
        <begin position="21"/>
        <end position="46"/>
    </location>
</feature>
<dbReference type="Pfam" id="PF07690">
    <property type="entry name" value="MFS_1"/>
    <property type="match status" value="1"/>
</dbReference>
<evidence type="ECO:0000256" key="4">
    <source>
        <dbReference type="ARBA" id="ARBA00023136"/>
    </source>
</evidence>
<feature type="transmembrane region" description="Helical" evidence="5">
    <location>
        <begin position="270"/>
        <end position="290"/>
    </location>
</feature>
<dbReference type="PROSITE" id="PS50850">
    <property type="entry name" value="MFS"/>
    <property type="match status" value="1"/>
</dbReference>
<feature type="transmembrane region" description="Helical" evidence="5">
    <location>
        <begin position="90"/>
        <end position="111"/>
    </location>
</feature>
<evidence type="ECO:0000256" key="2">
    <source>
        <dbReference type="ARBA" id="ARBA00022692"/>
    </source>
</evidence>
<accession>A0A8I1DLS7</accession>
<feature type="transmembrane region" description="Helical" evidence="5">
    <location>
        <begin position="363"/>
        <end position="385"/>
    </location>
</feature>
<name>A0A8I1DLS7_BURCE</name>
<feature type="transmembrane region" description="Helical" evidence="5">
    <location>
        <begin position="178"/>
        <end position="198"/>
    </location>
</feature>
<feature type="transmembrane region" description="Helical" evidence="5">
    <location>
        <begin position="328"/>
        <end position="351"/>
    </location>
</feature>
<comment type="subcellular location">
    <subcellularLocation>
        <location evidence="1">Membrane</location>
        <topology evidence="1">Multi-pass membrane protein</topology>
    </subcellularLocation>
</comment>
<evidence type="ECO:0000256" key="3">
    <source>
        <dbReference type="ARBA" id="ARBA00022989"/>
    </source>
</evidence>
<keyword evidence="2 5" id="KW-0812">Transmembrane</keyword>
<dbReference type="InterPro" id="IPR036259">
    <property type="entry name" value="MFS_trans_sf"/>
</dbReference>
<keyword evidence="4 5" id="KW-0472">Membrane</keyword>
<dbReference type="EMBL" id="JAEDXG010000007">
    <property type="protein sequence ID" value="MBH9696653.1"/>
    <property type="molecule type" value="Genomic_DNA"/>
</dbReference>
<dbReference type="PANTHER" id="PTHR23508:SF10">
    <property type="entry name" value="CARBOXYLIC ACID TRANSPORTER PROTEIN HOMOLOG"/>
    <property type="match status" value="1"/>
</dbReference>
<comment type="caution">
    <text evidence="7">The sequence shown here is derived from an EMBL/GenBank/DDBJ whole genome shotgun (WGS) entry which is preliminary data.</text>
</comment>
<sequence length="421" mass="42349">MTHPLSASPGATDNIRGPRRTWLAGITAFSIMAVDGFDTAAISYVAPTVAARWSLPPAALTPAFMMTSLGAVIGYLLSGRAVTRFGRHRLVTASMIGFALLSLASAAAGSIVEMSVLRLLTALFLGLAVPATIAGATGHASAGRRSAVAAAVATGISAGGAIGGGMAALLIAHFGWQAIFIVGGILPLLLLRAAHVLLRDPPNAMPATRAATVVCNGRADGQPFLRAMVRAPYTLSSYLLFALACLGFLLAYALLFWIPTFLVSFGFAPATAALGAMAASAGGMVGSVALVASAGRIAEETLLMSLTALGIACVAGLTLGGLHGEVAALLFVAGIGAATGAICVGQAALAVRIYPTELRTAGIGYAAACGRAGSVIGPAVVGALLARGCNALTILGWATMPMIALFVLLAMLKRRGAPFPR</sequence>
<feature type="domain" description="Major facilitator superfamily (MFS) profile" evidence="6">
    <location>
        <begin position="24"/>
        <end position="416"/>
    </location>
</feature>